<dbReference type="Proteomes" id="UP000006729">
    <property type="component" value="Chromosome 12"/>
</dbReference>
<feature type="domain" description="Dynein regulatory complex protein 1/2 N-terminal" evidence="2">
    <location>
        <begin position="88"/>
        <end position="127"/>
    </location>
</feature>
<name>A0A3N7FUA0_POPTR</name>
<keyword evidence="1" id="KW-0175">Coiled coil</keyword>
<gene>
    <name evidence="3" type="ORF">POPTR_012G124766</name>
</gene>
<evidence type="ECO:0000313" key="4">
    <source>
        <dbReference type="Proteomes" id="UP000006729"/>
    </source>
</evidence>
<dbReference type="EMBL" id="CM009301">
    <property type="protein sequence ID" value="RQO98667.1"/>
    <property type="molecule type" value="Genomic_DNA"/>
</dbReference>
<organism evidence="3 4">
    <name type="scientific">Populus trichocarpa</name>
    <name type="common">Western balsam poplar</name>
    <name type="synonym">Populus balsamifera subsp. trichocarpa</name>
    <dbReference type="NCBI Taxonomy" id="3694"/>
    <lineage>
        <taxon>Eukaryota</taxon>
        <taxon>Viridiplantae</taxon>
        <taxon>Streptophyta</taxon>
        <taxon>Embryophyta</taxon>
        <taxon>Tracheophyta</taxon>
        <taxon>Spermatophyta</taxon>
        <taxon>Magnoliopsida</taxon>
        <taxon>eudicotyledons</taxon>
        <taxon>Gunneridae</taxon>
        <taxon>Pentapetalae</taxon>
        <taxon>rosids</taxon>
        <taxon>fabids</taxon>
        <taxon>Malpighiales</taxon>
        <taxon>Salicaceae</taxon>
        <taxon>Saliceae</taxon>
        <taxon>Populus</taxon>
    </lineage>
</organism>
<dbReference type="Pfam" id="PF14772">
    <property type="entry name" value="NYD-SP28"/>
    <property type="match status" value="1"/>
</dbReference>
<evidence type="ECO:0000313" key="3">
    <source>
        <dbReference type="EMBL" id="RQO98667.1"/>
    </source>
</evidence>
<evidence type="ECO:0000259" key="2">
    <source>
        <dbReference type="Pfam" id="PF14772"/>
    </source>
</evidence>
<feature type="coiled-coil region" evidence="1">
    <location>
        <begin position="17"/>
        <end position="44"/>
    </location>
</feature>
<sequence>MIRWIQKAVEPVSYEEHRQVLEERDSLKDQLSQANRKIGGLENYRAFDVQELQKYLDNQVTHGKKEIQRLEGLLGIKISPKDQHSVGEEVIKHFEHYIESKDKIIRVLENELAMKDEEMRRRLKSQVDIREEEYARLRNIIQSASTNLDSAVTTLDNAFKSRIKNPPEEGIKYMFTEKDLIGAWPSEGEQNNQKLFF</sequence>
<proteinExistence type="predicted"/>
<protein>
    <recommendedName>
        <fullName evidence="2">Dynein regulatory complex protein 1/2 N-terminal domain-containing protein</fullName>
    </recommendedName>
</protein>
<dbReference type="AlphaFoldDB" id="A0A3N7FUA0"/>
<keyword evidence="4" id="KW-1185">Reference proteome</keyword>
<dbReference type="InParanoid" id="A0A3N7FUA0"/>
<dbReference type="InterPro" id="IPR039505">
    <property type="entry name" value="DRC1/2_N"/>
</dbReference>
<accession>A0A3N7FUA0</accession>
<reference evidence="3 4" key="1">
    <citation type="journal article" date="2006" name="Science">
        <title>The genome of black cottonwood, Populus trichocarpa (Torr. &amp; Gray).</title>
        <authorList>
            <person name="Tuskan G.A."/>
            <person name="Difazio S."/>
            <person name="Jansson S."/>
            <person name="Bohlmann J."/>
            <person name="Grigoriev I."/>
            <person name="Hellsten U."/>
            <person name="Putnam N."/>
            <person name="Ralph S."/>
            <person name="Rombauts S."/>
            <person name="Salamov A."/>
            <person name="Schein J."/>
            <person name="Sterck L."/>
            <person name="Aerts A."/>
            <person name="Bhalerao R.R."/>
            <person name="Bhalerao R.P."/>
            <person name="Blaudez D."/>
            <person name="Boerjan W."/>
            <person name="Brun A."/>
            <person name="Brunner A."/>
            <person name="Busov V."/>
            <person name="Campbell M."/>
            <person name="Carlson J."/>
            <person name="Chalot M."/>
            <person name="Chapman J."/>
            <person name="Chen G.L."/>
            <person name="Cooper D."/>
            <person name="Coutinho P.M."/>
            <person name="Couturier J."/>
            <person name="Covert S."/>
            <person name="Cronk Q."/>
            <person name="Cunningham R."/>
            <person name="Davis J."/>
            <person name="Degroeve S."/>
            <person name="Dejardin A."/>
            <person name="Depamphilis C."/>
            <person name="Detter J."/>
            <person name="Dirks B."/>
            <person name="Dubchak I."/>
            <person name="Duplessis S."/>
            <person name="Ehlting J."/>
            <person name="Ellis B."/>
            <person name="Gendler K."/>
            <person name="Goodstein D."/>
            <person name="Gribskov M."/>
            <person name="Grimwood J."/>
            <person name="Groover A."/>
            <person name="Gunter L."/>
            <person name="Hamberger B."/>
            <person name="Heinze B."/>
            <person name="Helariutta Y."/>
            <person name="Henrissat B."/>
            <person name="Holligan D."/>
            <person name="Holt R."/>
            <person name="Huang W."/>
            <person name="Islam-Faridi N."/>
            <person name="Jones S."/>
            <person name="Jones-Rhoades M."/>
            <person name="Jorgensen R."/>
            <person name="Joshi C."/>
            <person name="Kangasjarvi J."/>
            <person name="Karlsson J."/>
            <person name="Kelleher C."/>
            <person name="Kirkpatrick R."/>
            <person name="Kirst M."/>
            <person name="Kohler A."/>
            <person name="Kalluri U."/>
            <person name="Larimer F."/>
            <person name="Leebens-Mack J."/>
            <person name="Leple J.C."/>
            <person name="Locascio P."/>
            <person name="Lou Y."/>
            <person name="Lucas S."/>
            <person name="Martin F."/>
            <person name="Montanini B."/>
            <person name="Napoli C."/>
            <person name="Nelson D.R."/>
            <person name="Nelson C."/>
            <person name="Nieminen K."/>
            <person name="Nilsson O."/>
            <person name="Pereda V."/>
            <person name="Peter G."/>
            <person name="Philippe R."/>
            <person name="Pilate G."/>
            <person name="Poliakov A."/>
            <person name="Razumovskaya J."/>
            <person name="Richardson P."/>
            <person name="Rinaldi C."/>
            <person name="Ritland K."/>
            <person name="Rouze P."/>
            <person name="Ryaboy D."/>
            <person name="Schmutz J."/>
            <person name="Schrader J."/>
            <person name="Segerman B."/>
            <person name="Shin H."/>
            <person name="Siddiqui A."/>
            <person name="Sterky F."/>
            <person name="Terry A."/>
            <person name="Tsai C.J."/>
            <person name="Uberbacher E."/>
            <person name="Unneberg P."/>
            <person name="Vahala J."/>
            <person name="Wall K."/>
            <person name="Wessler S."/>
            <person name="Yang G."/>
            <person name="Yin T."/>
            <person name="Douglas C."/>
            <person name="Marra M."/>
            <person name="Sandberg G."/>
            <person name="Van de Peer Y."/>
            <person name="Rokhsar D."/>
        </authorList>
    </citation>
    <scope>NUCLEOTIDE SEQUENCE [LARGE SCALE GENOMIC DNA]</scope>
    <source>
        <strain evidence="4">cv. Nisqually</strain>
    </source>
</reference>
<evidence type="ECO:0000256" key="1">
    <source>
        <dbReference type="SAM" id="Coils"/>
    </source>
</evidence>